<feature type="region of interest" description="Disordered" evidence="1">
    <location>
        <begin position="1"/>
        <end position="24"/>
    </location>
</feature>
<organism evidence="2 3">
    <name type="scientific">Caenimonas aquaedulcis</name>
    <dbReference type="NCBI Taxonomy" id="2793270"/>
    <lineage>
        <taxon>Bacteria</taxon>
        <taxon>Pseudomonadati</taxon>
        <taxon>Pseudomonadota</taxon>
        <taxon>Betaproteobacteria</taxon>
        <taxon>Burkholderiales</taxon>
        <taxon>Comamonadaceae</taxon>
        <taxon>Caenimonas</taxon>
    </lineage>
</organism>
<gene>
    <name evidence="2" type="ORF">I5803_06850</name>
</gene>
<dbReference type="Proteomes" id="UP000651050">
    <property type="component" value="Unassembled WGS sequence"/>
</dbReference>
<accession>A0A931H367</accession>
<reference evidence="2" key="1">
    <citation type="submission" date="2020-11" db="EMBL/GenBank/DDBJ databases">
        <title>Bacterial whole genome sequence for Caenimonas sp. DR4.4.</title>
        <authorList>
            <person name="Le V."/>
            <person name="Ko S.-R."/>
            <person name="Ahn C.-Y."/>
            <person name="Oh H.-M."/>
        </authorList>
    </citation>
    <scope>NUCLEOTIDE SEQUENCE</scope>
    <source>
        <strain evidence="2">DR4.4</strain>
    </source>
</reference>
<evidence type="ECO:0000313" key="3">
    <source>
        <dbReference type="Proteomes" id="UP000651050"/>
    </source>
</evidence>
<keyword evidence="3" id="KW-1185">Reference proteome</keyword>
<protein>
    <submittedName>
        <fullName evidence="2">Uncharacterized protein</fullName>
    </submittedName>
</protein>
<evidence type="ECO:0000256" key="1">
    <source>
        <dbReference type="SAM" id="MobiDB-lite"/>
    </source>
</evidence>
<sequence length="88" mass="9503">MTSTSTIFSLESVPGDVPRGMEQPNGDLLLPANVRPLIAKALVAAEQAITEGKPADPALLAQARRLLGVELPDRKRSWLGNLYRVRAI</sequence>
<dbReference type="RefSeq" id="WP_196985628.1">
    <property type="nucleotide sequence ID" value="NZ_JADWYS010000001.1"/>
</dbReference>
<dbReference type="AlphaFoldDB" id="A0A931H367"/>
<proteinExistence type="predicted"/>
<dbReference type="EMBL" id="JADWYS010000001">
    <property type="protein sequence ID" value="MBG9387730.1"/>
    <property type="molecule type" value="Genomic_DNA"/>
</dbReference>
<name>A0A931H367_9BURK</name>
<evidence type="ECO:0000313" key="2">
    <source>
        <dbReference type="EMBL" id="MBG9387730.1"/>
    </source>
</evidence>
<comment type="caution">
    <text evidence="2">The sequence shown here is derived from an EMBL/GenBank/DDBJ whole genome shotgun (WGS) entry which is preliminary data.</text>
</comment>